<dbReference type="Proteomes" id="UP001165082">
    <property type="component" value="Unassembled WGS sequence"/>
</dbReference>
<feature type="non-terminal residue" evidence="3">
    <location>
        <position position="305"/>
    </location>
</feature>
<sequence length="305" mass="34310">MMNGGGRGAQFPIVSPHRSRRFNQADLFEIDVPICEGCQGQERRVKKLKAQLEKCRRRITEDTDTLARTSAVAQGNAFFAHNGAFLSTLPQDSDMMRDLNTLQGILLGSSSDSYLATLSAIQDTEVLWSRSRRNGPGFNLANTPEVLLPTYLGFVAARFKLPPFNMGGEVGQNTYLLDRTQFSTVLLGIKYIDYYLLNSADCDDLEEFLEGGHHKRLCDYLTKCPSLNFNAVTESAKIYFKSMRAEEKEKEKKKERRTGVRGGILRAFQDELEEEEDEGDSEEEEEDEGDSEEEEEEEEEEGGGG</sequence>
<feature type="compositionally biased region" description="Acidic residues" evidence="2">
    <location>
        <begin position="270"/>
        <end position="305"/>
    </location>
</feature>
<feature type="region of interest" description="Disordered" evidence="2">
    <location>
        <begin position="248"/>
        <end position="305"/>
    </location>
</feature>
<proteinExistence type="predicted"/>
<organism evidence="3 4">
    <name type="scientific">Triparma retinervis</name>
    <dbReference type="NCBI Taxonomy" id="2557542"/>
    <lineage>
        <taxon>Eukaryota</taxon>
        <taxon>Sar</taxon>
        <taxon>Stramenopiles</taxon>
        <taxon>Ochrophyta</taxon>
        <taxon>Bolidophyceae</taxon>
        <taxon>Parmales</taxon>
        <taxon>Triparmaceae</taxon>
        <taxon>Triparma</taxon>
    </lineage>
</organism>
<keyword evidence="1" id="KW-0175">Coiled coil</keyword>
<evidence type="ECO:0000256" key="1">
    <source>
        <dbReference type="SAM" id="Coils"/>
    </source>
</evidence>
<evidence type="ECO:0000313" key="3">
    <source>
        <dbReference type="EMBL" id="GMH62998.1"/>
    </source>
</evidence>
<evidence type="ECO:0000313" key="4">
    <source>
        <dbReference type="Proteomes" id="UP001165082"/>
    </source>
</evidence>
<name>A0A9W7E5C0_9STRA</name>
<feature type="coiled-coil region" evidence="1">
    <location>
        <begin position="38"/>
        <end position="65"/>
    </location>
</feature>
<keyword evidence="4" id="KW-1185">Reference proteome</keyword>
<dbReference type="AlphaFoldDB" id="A0A9W7E5C0"/>
<dbReference type="EMBL" id="BRXZ01002479">
    <property type="protein sequence ID" value="GMH62998.1"/>
    <property type="molecule type" value="Genomic_DNA"/>
</dbReference>
<accession>A0A9W7E5C0</accession>
<evidence type="ECO:0000256" key="2">
    <source>
        <dbReference type="SAM" id="MobiDB-lite"/>
    </source>
</evidence>
<gene>
    <name evidence="3" type="ORF">TrRE_jg3067</name>
</gene>
<comment type="caution">
    <text evidence="3">The sequence shown here is derived from an EMBL/GenBank/DDBJ whole genome shotgun (WGS) entry which is preliminary data.</text>
</comment>
<reference evidence="3" key="1">
    <citation type="submission" date="2022-07" db="EMBL/GenBank/DDBJ databases">
        <title>Genome analysis of Parmales, a sister group of diatoms, reveals the evolutionary specialization of diatoms from phago-mixotrophs to photoautotrophs.</title>
        <authorList>
            <person name="Ban H."/>
            <person name="Sato S."/>
            <person name="Yoshikawa S."/>
            <person name="Kazumasa Y."/>
            <person name="Nakamura Y."/>
            <person name="Ichinomiya M."/>
            <person name="Saitoh K."/>
            <person name="Sato N."/>
            <person name="Blanc-Mathieu R."/>
            <person name="Endo H."/>
            <person name="Kuwata A."/>
            <person name="Ogata H."/>
        </authorList>
    </citation>
    <scope>NUCLEOTIDE SEQUENCE</scope>
</reference>
<protein>
    <submittedName>
        <fullName evidence="3">Uncharacterized protein</fullName>
    </submittedName>
</protein>